<dbReference type="Gene3D" id="1.10.10.10">
    <property type="entry name" value="Winged helix-like DNA-binding domain superfamily/Winged helix DNA-binding domain"/>
    <property type="match status" value="1"/>
</dbReference>
<dbReference type="PANTHER" id="PTHR46577:SF1">
    <property type="entry name" value="HTH-TYPE TRANSCRIPTIONAL REGULATORY PROTEIN GABR"/>
    <property type="match status" value="1"/>
</dbReference>
<dbReference type="CDD" id="cd00609">
    <property type="entry name" value="AAT_like"/>
    <property type="match status" value="1"/>
</dbReference>
<dbReference type="Gene3D" id="3.40.640.10">
    <property type="entry name" value="Type I PLP-dependent aspartate aminotransferase-like (Major domain)"/>
    <property type="match status" value="1"/>
</dbReference>
<evidence type="ECO:0000256" key="4">
    <source>
        <dbReference type="ARBA" id="ARBA00023125"/>
    </source>
</evidence>
<gene>
    <name evidence="7" type="ORF">J0X15_13435</name>
</gene>
<dbReference type="GO" id="GO:0003700">
    <property type="term" value="F:DNA-binding transcription factor activity"/>
    <property type="evidence" value="ECO:0007669"/>
    <property type="project" value="InterPro"/>
</dbReference>
<comment type="caution">
    <text evidence="7">The sequence shown here is derived from an EMBL/GenBank/DDBJ whole genome shotgun (WGS) entry which is preliminary data.</text>
</comment>
<keyword evidence="2" id="KW-0663">Pyridoxal phosphate</keyword>
<dbReference type="EMBL" id="JAFLNF010000005">
    <property type="protein sequence ID" value="MBO0346230.1"/>
    <property type="molecule type" value="Genomic_DNA"/>
</dbReference>
<evidence type="ECO:0000256" key="2">
    <source>
        <dbReference type="ARBA" id="ARBA00022898"/>
    </source>
</evidence>
<comment type="similarity">
    <text evidence="1">In the C-terminal section; belongs to the class-I pyridoxal-phosphate-dependent aminotransferase family.</text>
</comment>
<dbReference type="SUPFAM" id="SSF46785">
    <property type="entry name" value="Winged helix' DNA-binding domain"/>
    <property type="match status" value="1"/>
</dbReference>
<dbReference type="SMART" id="SM00345">
    <property type="entry name" value="HTH_GNTR"/>
    <property type="match status" value="1"/>
</dbReference>
<dbReference type="SUPFAM" id="SSF53383">
    <property type="entry name" value="PLP-dependent transferases"/>
    <property type="match status" value="1"/>
</dbReference>
<keyword evidence="3" id="KW-0805">Transcription regulation</keyword>
<dbReference type="RefSeq" id="WP_206941633.1">
    <property type="nucleotide sequence ID" value="NZ_JAFLNF010000005.1"/>
</dbReference>
<organism evidence="7 8">
    <name type="scientific">Roseibium limicola</name>
    <dbReference type="NCBI Taxonomy" id="2816037"/>
    <lineage>
        <taxon>Bacteria</taxon>
        <taxon>Pseudomonadati</taxon>
        <taxon>Pseudomonadota</taxon>
        <taxon>Alphaproteobacteria</taxon>
        <taxon>Hyphomicrobiales</taxon>
        <taxon>Stappiaceae</taxon>
        <taxon>Roseibium</taxon>
    </lineage>
</organism>
<evidence type="ECO:0000256" key="3">
    <source>
        <dbReference type="ARBA" id="ARBA00023015"/>
    </source>
</evidence>
<dbReference type="InterPro" id="IPR036388">
    <property type="entry name" value="WH-like_DNA-bd_sf"/>
</dbReference>
<evidence type="ECO:0000313" key="7">
    <source>
        <dbReference type="EMBL" id="MBO0346230.1"/>
    </source>
</evidence>
<keyword evidence="7" id="KW-0808">Transferase</keyword>
<accession>A0A939EQ18</accession>
<sequence length="505" mass="54968">MKRHAGMLLSSIRIDKGSDRRISVQLYMALRELMLTGGLAPGDRLPATRTLASEIGVSRTTVIDAVDRLISEGLLISRVGAGTYVSEALHAQRPLAPAHKEPDATTLAPRLSHAATHAAADFAVRKRLPHQSKAFTTALPALDAFPMAQWARLSARHWRGGRDEVTGYGEACGHPRLRAAIARQINASRGIKCEPEQVFIVNGAQQGFNLISSLLVNPGETVWFENPGAIGARNAFIATGAMLAPIPIDQEGLCVAEGLARAPHFRLAFVTPSHQQPLGHTMSLARRLALLKAAKDADAMIVEDDYDGEFYYGDQPPPTLKSIDTQERVIYVGTFSKSLFPALRLGFVLAPSGLVEAFNRIYRTWLSGAPTASQAMVADFMDEGLFATHIRTMRQLYRKRHDMLMSATERLKGRIDLQPTSSGFHAVGLLAPELDEEKIVAAALAEGIVTAPLGRYGLTKLRQKGLVLGYGSCGQDEIEKGVEVLEKIVSNPRLICSDKALWEEQ</sequence>
<feature type="domain" description="HTH gntR-type" evidence="6">
    <location>
        <begin position="20"/>
        <end position="88"/>
    </location>
</feature>
<dbReference type="PANTHER" id="PTHR46577">
    <property type="entry name" value="HTH-TYPE TRANSCRIPTIONAL REGULATORY PROTEIN GABR"/>
    <property type="match status" value="1"/>
</dbReference>
<dbReference type="Proteomes" id="UP000664779">
    <property type="component" value="Unassembled WGS sequence"/>
</dbReference>
<dbReference type="Pfam" id="PF00155">
    <property type="entry name" value="Aminotran_1_2"/>
    <property type="match status" value="1"/>
</dbReference>
<dbReference type="InterPro" id="IPR000524">
    <property type="entry name" value="Tscrpt_reg_HTH_GntR"/>
</dbReference>
<reference evidence="7" key="1">
    <citation type="submission" date="2021-03" db="EMBL/GenBank/DDBJ databases">
        <title>Roseibium sp. CAU 1637 isolated from Incheon.</title>
        <authorList>
            <person name="Kim W."/>
        </authorList>
    </citation>
    <scope>NUCLEOTIDE SEQUENCE</scope>
    <source>
        <strain evidence="7">CAU 1637</strain>
    </source>
</reference>
<dbReference type="PROSITE" id="PS50949">
    <property type="entry name" value="HTH_GNTR"/>
    <property type="match status" value="1"/>
</dbReference>
<evidence type="ECO:0000313" key="8">
    <source>
        <dbReference type="Proteomes" id="UP000664779"/>
    </source>
</evidence>
<dbReference type="GO" id="GO:0008483">
    <property type="term" value="F:transaminase activity"/>
    <property type="evidence" value="ECO:0007669"/>
    <property type="project" value="UniProtKB-KW"/>
</dbReference>
<dbReference type="InterPro" id="IPR036390">
    <property type="entry name" value="WH_DNA-bd_sf"/>
</dbReference>
<evidence type="ECO:0000256" key="1">
    <source>
        <dbReference type="ARBA" id="ARBA00005384"/>
    </source>
</evidence>
<dbReference type="CDD" id="cd07377">
    <property type="entry name" value="WHTH_GntR"/>
    <property type="match status" value="1"/>
</dbReference>
<dbReference type="Pfam" id="PF00392">
    <property type="entry name" value="GntR"/>
    <property type="match status" value="1"/>
</dbReference>
<protein>
    <submittedName>
        <fullName evidence="7">PLP-dependent aminotransferase family protein</fullName>
    </submittedName>
</protein>
<proteinExistence type="inferred from homology"/>
<dbReference type="PRINTS" id="PR00035">
    <property type="entry name" value="HTHGNTR"/>
</dbReference>
<dbReference type="InterPro" id="IPR051446">
    <property type="entry name" value="HTH_trans_reg/aminotransferase"/>
</dbReference>
<keyword evidence="8" id="KW-1185">Reference proteome</keyword>
<keyword evidence="7" id="KW-0032">Aminotransferase</keyword>
<dbReference type="InterPro" id="IPR015421">
    <property type="entry name" value="PyrdxlP-dep_Trfase_major"/>
</dbReference>
<dbReference type="AlphaFoldDB" id="A0A939EQ18"/>
<evidence type="ECO:0000259" key="6">
    <source>
        <dbReference type="PROSITE" id="PS50949"/>
    </source>
</evidence>
<dbReference type="InterPro" id="IPR015424">
    <property type="entry name" value="PyrdxlP-dep_Trfase"/>
</dbReference>
<dbReference type="GO" id="GO:0003677">
    <property type="term" value="F:DNA binding"/>
    <property type="evidence" value="ECO:0007669"/>
    <property type="project" value="UniProtKB-KW"/>
</dbReference>
<dbReference type="GO" id="GO:0030170">
    <property type="term" value="F:pyridoxal phosphate binding"/>
    <property type="evidence" value="ECO:0007669"/>
    <property type="project" value="InterPro"/>
</dbReference>
<keyword evidence="5" id="KW-0804">Transcription</keyword>
<name>A0A939EQ18_9HYPH</name>
<dbReference type="InterPro" id="IPR004839">
    <property type="entry name" value="Aminotransferase_I/II_large"/>
</dbReference>
<evidence type="ECO:0000256" key="5">
    <source>
        <dbReference type="ARBA" id="ARBA00023163"/>
    </source>
</evidence>
<keyword evidence="4" id="KW-0238">DNA-binding</keyword>